<reference evidence="1 2" key="1">
    <citation type="journal article" date="2016" name="Mol. Biol. Evol.">
        <title>Comparative Genomics of Early-Diverging Mushroom-Forming Fungi Provides Insights into the Origins of Lignocellulose Decay Capabilities.</title>
        <authorList>
            <person name="Nagy L.G."/>
            <person name="Riley R."/>
            <person name="Tritt A."/>
            <person name="Adam C."/>
            <person name="Daum C."/>
            <person name="Floudas D."/>
            <person name="Sun H."/>
            <person name="Yadav J.S."/>
            <person name="Pangilinan J."/>
            <person name="Larsson K.H."/>
            <person name="Matsuura K."/>
            <person name="Barry K."/>
            <person name="Labutti K."/>
            <person name="Kuo R."/>
            <person name="Ohm R.A."/>
            <person name="Bhattacharya S.S."/>
            <person name="Shirouzu T."/>
            <person name="Yoshinaga Y."/>
            <person name="Martin F.M."/>
            <person name="Grigoriev I.V."/>
            <person name="Hibbett D.S."/>
        </authorList>
    </citation>
    <scope>NUCLEOTIDE SEQUENCE [LARGE SCALE GENOMIC DNA]</scope>
    <source>
        <strain evidence="1 2">TUFC12733</strain>
    </source>
</reference>
<accession>A0A167KEN4</accession>
<organism evidence="1 2">
    <name type="scientific">Calocera viscosa (strain TUFC12733)</name>
    <dbReference type="NCBI Taxonomy" id="1330018"/>
    <lineage>
        <taxon>Eukaryota</taxon>
        <taxon>Fungi</taxon>
        <taxon>Dikarya</taxon>
        <taxon>Basidiomycota</taxon>
        <taxon>Agaricomycotina</taxon>
        <taxon>Dacrymycetes</taxon>
        <taxon>Dacrymycetales</taxon>
        <taxon>Dacrymycetaceae</taxon>
        <taxon>Calocera</taxon>
    </lineage>
</organism>
<protein>
    <submittedName>
        <fullName evidence="1">Uncharacterized protein</fullName>
    </submittedName>
</protein>
<evidence type="ECO:0000313" key="1">
    <source>
        <dbReference type="EMBL" id="KZO94566.1"/>
    </source>
</evidence>
<dbReference type="AlphaFoldDB" id="A0A167KEN4"/>
<keyword evidence="2" id="KW-1185">Reference proteome</keyword>
<proteinExistence type="predicted"/>
<sequence>MIAQEQASVPRGLSIGGLLIVEQEKHIWRLCARCWPSACGFKPCAQLETDSAYRLMQQVSWDLHLHHSAADVAFQHVEALVQEKVGVQQFIAAARVLSWQMMPGSVHAYGQIDG</sequence>
<name>A0A167KEN4_CALVF</name>
<dbReference type="EMBL" id="KV417294">
    <property type="protein sequence ID" value="KZO94566.1"/>
    <property type="molecule type" value="Genomic_DNA"/>
</dbReference>
<dbReference type="Proteomes" id="UP000076738">
    <property type="component" value="Unassembled WGS sequence"/>
</dbReference>
<gene>
    <name evidence="1" type="ORF">CALVIDRAFT_205970</name>
</gene>
<evidence type="ECO:0000313" key="2">
    <source>
        <dbReference type="Proteomes" id="UP000076738"/>
    </source>
</evidence>